<accession>A0ABS2L2X6</accession>
<name>A0ABS2L2X6_9MICO</name>
<dbReference type="PROSITE" id="PS50206">
    <property type="entry name" value="RHODANESE_3"/>
    <property type="match status" value="1"/>
</dbReference>
<gene>
    <name evidence="2" type="ORF">JOE66_001071</name>
</gene>
<dbReference type="CDD" id="cd00158">
    <property type="entry name" value="RHOD"/>
    <property type="match status" value="1"/>
</dbReference>
<evidence type="ECO:0000259" key="1">
    <source>
        <dbReference type="PROSITE" id="PS50206"/>
    </source>
</evidence>
<evidence type="ECO:0000313" key="2">
    <source>
        <dbReference type="EMBL" id="MBM7471437.1"/>
    </source>
</evidence>
<dbReference type="SUPFAM" id="SSF52821">
    <property type="entry name" value="Rhodanese/Cell cycle control phosphatase"/>
    <property type="match status" value="1"/>
</dbReference>
<organism evidence="2 3">
    <name type="scientific">Subtercola frigoramans</name>
    <dbReference type="NCBI Taxonomy" id="120298"/>
    <lineage>
        <taxon>Bacteria</taxon>
        <taxon>Bacillati</taxon>
        <taxon>Actinomycetota</taxon>
        <taxon>Actinomycetes</taxon>
        <taxon>Micrococcales</taxon>
        <taxon>Microbacteriaceae</taxon>
        <taxon>Subtercola</taxon>
    </lineage>
</organism>
<feature type="domain" description="Rhodanese" evidence="1">
    <location>
        <begin position="11"/>
        <end position="95"/>
    </location>
</feature>
<reference evidence="2 3" key="1">
    <citation type="submission" date="2021-01" db="EMBL/GenBank/DDBJ databases">
        <title>Sequencing the genomes of 1000 actinobacteria strains.</title>
        <authorList>
            <person name="Klenk H.-P."/>
        </authorList>
    </citation>
    <scope>NUCLEOTIDE SEQUENCE [LARGE SCALE GENOMIC DNA]</scope>
    <source>
        <strain evidence="2 3">DSM 13057</strain>
    </source>
</reference>
<dbReference type="Pfam" id="PF00581">
    <property type="entry name" value="Rhodanese"/>
    <property type="match status" value="1"/>
</dbReference>
<dbReference type="Proteomes" id="UP000776164">
    <property type="component" value="Unassembled WGS sequence"/>
</dbReference>
<dbReference type="PANTHER" id="PTHR45431:SF3">
    <property type="entry name" value="RHODANESE-LIKE DOMAIN-CONTAINING PROTEIN 15, CHLOROPLASTIC"/>
    <property type="match status" value="1"/>
</dbReference>
<dbReference type="InterPro" id="IPR001763">
    <property type="entry name" value="Rhodanese-like_dom"/>
</dbReference>
<dbReference type="Gene3D" id="3.40.250.10">
    <property type="entry name" value="Rhodanese-like domain"/>
    <property type="match status" value="1"/>
</dbReference>
<keyword evidence="3" id="KW-1185">Reference proteome</keyword>
<proteinExistence type="predicted"/>
<protein>
    <submittedName>
        <fullName evidence="2">Rhodanese-related sulfurtransferase</fullName>
    </submittedName>
</protein>
<dbReference type="SMART" id="SM00450">
    <property type="entry name" value="RHOD"/>
    <property type="match status" value="1"/>
</dbReference>
<dbReference type="EMBL" id="JAFBBU010000001">
    <property type="protein sequence ID" value="MBM7471437.1"/>
    <property type="molecule type" value="Genomic_DNA"/>
</dbReference>
<dbReference type="InterPro" id="IPR052367">
    <property type="entry name" value="Thiosulfate_ST/Rhodanese-like"/>
</dbReference>
<dbReference type="RefSeq" id="WP_205107429.1">
    <property type="nucleotide sequence ID" value="NZ_BAAAHT010000013.1"/>
</dbReference>
<evidence type="ECO:0000313" key="3">
    <source>
        <dbReference type="Proteomes" id="UP000776164"/>
    </source>
</evidence>
<dbReference type="InterPro" id="IPR036873">
    <property type="entry name" value="Rhodanese-like_dom_sf"/>
</dbReference>
<sequence>MNEITVTQLSELQGVTLIDVREPDEYAAVRVPGAINIPLGTIADAKLPEGELYVICQLGGRSAKATEYLSGAGVTATNIAGGTAAWVQAGLPTDSGTD</sequence>
<dbReference type="PANTHER" id="PTHR45431">
    <property type="entry name" value="RHODANESE-LIKE DOMAIN-CONTAINING PROTEIN 15, CHLOROPLASTIC"/>
    <property type="match status" value="1"/>
</dbReference>
<comment type="caution">
    <text evidence="2">The sequence shown here is derived from an EMBL/GenBank/DDBJ whole genome shotgun (WGS) entry which is preliminary data.</text>
</comment>